<evidence type="ECO:0000313" key="1">
    <source>
        <dbReference type="EMBL" id="GFU35568.1"/>
    </source>
</evidence>
<dbReference type="Proteomes" id="UP000887013">
    <property type="component" value="Unassembled WGS sequence"/>
</dbReference>
<evidence type="ECO:0000313" key="2">
    <source>
        <dbReference type="Proteomes" id="UP000887013"/>
    </source>
</evidence>
<organism evidence="1 2">
    <name type="scientific">Nephila pilipes</name>
    <name type="common">Giant wood spider</name>
    <name type="synonym">Nephila maculata</name>
    <dbReference type="NCBI Taxonomy" id="299642"/>
    <lineage>
        <taxon>Eukaryota</taxon>
        <taxon>Metazoa</taxon>
        <taxon>Ecdysozoa</taxon>
        <taxon>Arthropoda</taxon>
        <taxon>Chelicerata</taxon>
        <taxon>Arachnida</taxon>
        <taxon>Araneae</taxon>
        <taxon>Araneomorphae</taxon>
        <taxon>Entelegynae</taxon>
        <taxon>Araneoidea</taxon>
        <taxon>Nephilidae</taxon>
        <taxon>Nephila</taxon>
    </lineage>
</organism>
<dbReference type="EMBL" id="BMAW01034514">
    <property type="protein sequence ID" value="GFU35568.1"/>
    <property type="molecule type" value="Genomic_DNA"/>
</dbReference>
<proteinExistence type="predicted"/>
<dbReference type="AlphaFoldDB" id="A0A8X6QTI0"/>
<accession>A0A8X6QTI0</accession>
<protein>
    <submittedName>
        <fullName evidence="1">Uncharacterized protein</fullName>
    </submittedName>
</protein>
<name>A0A8X6QTI0_NEPPI</name>
<comment type="caution">
    <text evidence="1">The sequence shown here is derived from an EMBL/GenBank/DDBJ whole genome shotgun (WGS) entry which is preliminary data.</text>
</comment>
<sequence>MILIEDREVFTEFIILPKATGNMTFLETDFSEYSGIVLDVKNRCWYFNDTPRHKFHLGKVEPMLDIPVERDDVEVNVLPCGKNKERFWAMIRRKV</sequence>
<keyword evidence="2" id="KW-1185">Reference proteome</keyword>
<gene>
    <name evidence="1" type="ORF">NPIL_419571</name>
</gene>
<reference evidence="1" key="1">
    <citation type="submission" date="2020-08" db="EMBL/GenBank/DDBJ databases">
        <title>Multicomponent nature underlies the extraordinary mechanical properties of spider dragline silk.</title>
        <authorList>
            <person name="Kono N."/>
            <person name="Nakamura H."/>
            <person name="Mori M."/>
            <person name="Yoshida Y."/>
            <person name="Ohtoshi R."/>
            <person name="Malay A.D."/>
            <person name="Moran D.A.P."/>
            <person name="Tomita M."/>
            <person name="Numata K."/>
            <person name="Arakawa K."/>
        </authorList>
    </citation>
    <scope>NUCLEOTIDE SEQUENCE</scope>
</reference>